<sequence length="80" mass="8331">MMMYTRTRRFAATMGAAVAIALLGGVSGGHAYAATGSPTQPTIQHQGNSQTLIMDPTKSFAMKASPSVKATPYWGEPKAG</sequence>
<reference evidence="2 3" key="1">
    <citation type="submission" date="2022-11" db="EMBL/GenBank/DDBJ databases">
        <title>Mycobacterium sp. nov.</title>
        <authorList>
            <person name="Papic B."/>
            <person name="Spicic S."/>
            <person name="Duvnjak S."/>
        </authorList>
    </citation>
    <scope>NUCLEOTIDE SEQUENCE [LARGE SCALE GENOMIC DNA]</scope>
    <source>
        <strain evidence="2 3">CVI_P4</strain>
    </source>
</reference>
<dbReference type="Proteomes" id="UP001300745">
    <property type="component" value="Unassembled WGS sequence"/>
</dbReference>
<evidence type="ECO:0000313" key="3">
    <source>
        <dbReference type="Proteomes" id="UP001300745"/>
    </source>
</evidence>
<gene>
    <name evidence="2" type="ORF">ORI27_20060</name>
</gene>
<protein>
    <submittedName>
        <fullName evidence="2">Uncharacterized protein</fullName>
    </submittedName>
</protein>
<organism evidence="2 3">
    <name type="scientific">Mycobacterium pinniadriaticum</name>
    <dbReference type="NCBI Taxonomy" id="2994102"/>
    <lineage>
        <taxon>Bacteria</taxon>
        <taxon>Bacillati</taxon>
        <taxon>Actinomycetota</taxon>
        <taxon>Actinomycetes</taxon>
        <taxon>Mycobacteriales</taxon>
        <taxon>Mycobacteriaceae</taxon>
        <taxon>Mycobacterium</taxon>
    </lineage>
</organism>
<proteinExistence type="predicted"/>
<evidence type="ECO:0000256" key="1">
    <source>
        <dbReference type="SAM" id="SignalP"/>
    </source>
</evidence>
<keyword evidence="1" id="KW-0732">Signal</keyword>
<keyword evidence="3" id="KW-1185">Reference proteome</keyword>
<dbReference type="RefSeq" id="WP_265998743.1">
    <property type="nucleotide sequence ID" value="NZ_JAPJDN010000019.1"/>
</dbReference>
<name>A0ABT3SI07_9MYCO</name>
<feature type="signal peptide" evidence="1">
    <location>
        <begin position="1"/>
        <end position="33"/>
    </location>
</feature>
<evidence type="ECO:0000313" key="2">
    <source>
        <dbReference type="EMBL" id="MCX2938997.1"/>
    </source>
</evidence>
<comment type="caution">
    <text evidence="2">The sequence shown here is derived from an EMBL/GenBank/DDBJ whole genome shotgun (WGS) entry which is preliminary data.</text>
</comment>
<feature type="chain" id="PRO_5045213641" evidence="1">
    <location>
        <begin position="34"/>
        <end position="80"/>
    </location>
</feature>
<dbReference type="EMBL" id="JAPJDO010000019">
    <property type="protein sequence ID" value="MCX2938997.1"/>
    <property type="molecule type" value="Genomic_DNA"/>
</dbReference>
<accession>A0ABT3SI07</accession>